<dbReference type="Pfam" id="PF01455">
    <property type="entry name" value="HupF_HypC"/>
    <property type="match status" value="1"/>
</dbReference>
<name>A0A7C9NS89_9BACT</name>
<gene>
    <name evidence="2" type="ORF">D1639_03285</name>
</gene>
<dbReference type="NCBIfam" id="TIGR00074">
    <property type="entry name" value="hypC_hupF"/>
    <property type="match status" value="1"/>
</dbReference>
<dbReference type="AlphaFoldDB" id="A0A7C9NS89"/>
<dbReference type="PANTHER" id="PTHR35177">
    <property type="entry name" value="HYDROGENASE MATURATION FACTOR HYBG"/>
    <property type="match status" value="1"/>
</dbReference>
<evidence type="ECO:0000256" key="1">
    <source>
        <dbReference type="ARBA" id="ARBA00006018"/>
    </source>
</evidence>
<proteinExistence type="inferred from homology"/>
<dbReference type="PRINTS" id="PR00445">
    <property type="entry name" value="HUPFHYPC"/>
</dbReference>
<sequence>MCLAIPASIQAIEDGGLATVDILGVTRSISVDLTPQAKVGDYVLVHAGFAIEVVDQQFAEETLDLIREFPELAADEVGTATAPMASTMVQLAAALEADEAAKADV</sequence>
<dbReference type="GO" id="GO:0051604">
    <property type="term" value="P:protein maturation"/>
    <property type="evidence" value="ECO:0007669"/>
    <property type="project" value="TreeGrafter"/>
</dbReference>
<dbReference type="Gene3D" id="2.30.30.140">
    <property type="match status" value="1"/>
</dbReference>
<dbReference type="GO" id="GO:0005506">
    <property type="term" value="F:iron ion binding"/>
    <property type="evidence" value="ECO:0007669"/>
    <property type="project" value="TreeGrafter"/>
</dbReference>
<reference evidence="2" key="1">
    <citation type="submission" date="2018-08" db="EMBL/GenBank/DDBJ databases">
        <title>Murine metabolic-syndrome-specific gut microbial biobank.</title>
        <authorList>
            <person name="Liu C."/>
        </authorList>
    </citation>
    <scope>NUCLEOTIDE SEQUENCE [LARGE SCALE GENOMIC DNA]</scope>
    <source>
        <strain evidence="2">Z82</strain>
    </source>
</reference>
<dbReference type="SUPFAM" id="SSF159127">
    <property type="entry name" value="HupF/HypC-like"/>
    <property type="match status" value="1"/>
</dbReference>
<protein>
    <submittedName>
        <fullName evidence="2">HypC/HybG/HupF family hydrogenase formation chaperone</fullName>
    </submittedName>
</protein>
<dbReference type="FunFam" id="2.30.30.140:FF:000022">
    <property type="entry name" value="Hydrogenase assembly chaperone HybG"/>
    <property type="match status" value="1"/>
</dbReference>
<comment type="similarity">
    <text evidence="1">Belongs to the HupF/HypC family.</text>
</comment>
<dbReference type="PANTHER" id="PTHR35177:SF2">
    <property type="entry name" value="HYDROGENASE MATURATION FACTOR HYBG"/>
    <property type="match status" value="1"/>
</dbReference>
<evidence type="ECO:0000313" key="2">
    <source>
        <dbReference type="EMBL" id="NBI34069.1"/>
    </source>
</evidence>
<accession>A0A7C9NS89</accession>
<dbReference type="GO" id="GO:1902670">
    <property type="term" value="F:carbon dioxide binding"/>
    <property type="evidence" value="ECO:0007669"/>
    <property type="project" value="TreeGrafter"/>
</dbReference>
<organism evidence="2">
    <name type="scientific">Muribaculaceae bacterium Z82</name>
    <dbReference type="NCBI Taxonomy" id="2304548"/>
    <lineage>
        <taxon>Bacteria</taxon>
        <taxon>Pseudomonadati</taxon>
        <taxon>Bacteroidota</taxon>
        <taxon>Bacteroidia</taxon>
        <taxon>Bacteroidales</taxon>
        <taxon>Muribaculaceae</taxon>
    </lineage>
</organism>
<dbReference type="EMBL" id="QWKH01000013">
    <property type="protein sequence ID" value="NBI34069.1"/>
    <property type="molecule type" value="Genomic_DNA"/>
</dbReference>
<dbReference type="InterPro" id="IPR001109">
    <property type="entry name" value="Hydrogenase_HupF/HypC"/>
</dbReference>
<comment type="caution">
    <text evidence="2">The sequence shown here is derived from an EMBL/GenBank/DDBJ whole genome shotgun (WGS) entry which is preliminary data.</text>
</comment>